<organism evidence="1 2">
    <name type="scientific">Trichogramma kaykai</name>
    <dbReference type="NCBI Taxonomy" id="54128"/>
    <lineage>
        <taxon>Eukaryota</taxon>
        <taxon>Metazoa</taxon>
        <taxon>Ecdysozoa</taxon>
        <taxon>Arthropoda</taxon>
        <taxon>Hexapoda</taxon>
        <taxon>Insecta</taxon>
        <taxon>Pterygota</taxon>
        <taxon>Neoptera</taxon>
        <taxon>Endopterygota</taxon>
        <taxon>Hymenoptera</taxon>
        <taxon>Apocrita</taxon>
        <taxon>Proctotrupomorpha</taxon>
        <taxon>Chalcidoidea</taxon>
        <taxon>Trichogrammatidae</taxon>
        <taxon>Trichogramma</taxon>
    </lineage>
</organism>
<reference evidence="1 2" key="1">
    <citation type="journal article" date="2024" name="bioRxiv">
        <title>A reference genome for Trichogramma kaykai: A tiny desert-dwelling parasitoid wasp with competing sex-ratio distorters.</title>
        <authorList>
            <person name="Culotta J."/>
            <person name="Lindsey A.R."/>
        </authorList>
    </citation>
    <scope>NUCLEOTIDE SEQUENCE [LARGE SCALE GENOMIC DNA]</scope>
    <source>
        <strain evidence="1 2">KSX58</strain>
    </source>
</reference>
<dbReference type="AlphaFoldDB" id="A0ABD2W0K9"/>
<dbReference type="Proteomes" id="UP001627154">
    <property type="component" value="Unassembled WGS sequence"/>
</dbReference>
<dbReference type="EMBL" id="JBJJXI010000146">
    <property type="protein sequence ID" value="KAL3386587.1"/>
    <property type="molecule type" value="Genomic_DNA"/>
</dbReference>
<evidence type="ECO:0000313" key="2">
    <source>
        <dbReference type="Proteomes" id="UP001627154"/>
    </source>
</evidence>
<keyword evidence="2" id="KW-1185">Reference proteome</keyword>
<accession>A0ABD2W0K9</accession>
<name>A0ABD2W0K9_9HYME</name>
<comment type="caution">
    <text evidence="1">The sequence shown here is derived from an EMBL/GenBank/DDBJ whole genome shotgun (WGS) entry which is preliminary data.</text>
</comment>
<sequence length="102" mass="11167">MSAGGNFNHSFDLGHCRYTDERSGLTQFHEVCMSGPVATVERFLELGQDPNCLGQIAAGLIHCRLPILCGDVICDNLNNEDLFNICLAVEGQGRARDAERND</sequence>
<proteinExistence type="predicted"/>
<protein>
    <submittedName>
        <fullName evidence="1">Uncharacterized protein</fullName>
    </submittedName>
</protein>
<evidence type="ECO:0000313" key="1">
    <source>
        <dbReference type="EMBL" id="KAL3386587.1"/>
    </source>
</evidence>
<gene>
    <name evidence="1" type="ORF">TKK_018078</name>
</gene>